<accession>A0ACC2EDB6</accession>
<comment type="caution">
    <text evidence="1">The sequence shown here is derived from an EMBL/GenBank/DDBJ whole genome shotgun (WGS) entry which is preliminary data.</text>
</comment>
<protein>
    <submittedName>
        <fullName evidence="1">Uncharacterized protein</fullName>
    </submittedName>
</protein>
<keyword evidence="2" id="KW-1185">Reference proteome</keyword>
<name>A0ACC2EDB6_DIPCM</name>
<reference evidence="2" key="1">
    <citation type="journal article" date="2024" name="Proc. Natl. Acad. Sci. U.S.A.">
        <title>Extraordinary preservation of gene collinearity over three hundred million years revealed in homosporous lycophytes.</title>
        <authorList>
            <person name="Li C."/>
            <person name="Wickell D."/>
            <person name="Kuo L.Y."/>
            <person name="Chen X."/>
            <person name="Nie B."/>
            <person name="Liao X."/>
            <person name="Peng D."/>
            <person name="Ji J."/>
            <person name="Jenkins J."/>
            <person name="Williams M."/>
            <person name="Shu S."/>
            <person name="Plott C."/>
            <person name="Barry K."/>
            <person name="Rajasekar S."/>
            <person name="Grimwood J."/>
            <person name="Han X."/>
            <person name="Sun S."/>
            <person name="Hou Z."/>
            <person name="He W."/>
            <person name="Dai G."/>
            <person name="Sun C."/>
            <person name="Schmutz J."/>
            <person name="Leebens-Mack J.H."/>
            <person name="Li F.W."/>
            <person name="Wang L."/>
        </authorList>
    </citation>
    <scope>NUCLEOTIDE SEQUENCE [LARGE SCALE GENOMIC DNA]</scope>
    <source>
        <strain evidence="2">cv. PW_Plant_1</strain>
    </source>
</reference>
<dbReference type="EMBL" id="CM055093">
    <property type="protein sequence ID" value="KAJ7564484.1"/>
    <property type="molecule type" value="Genomic_DNA"/>
</dbReference>
<evidence type="ECO:0000313" key="1">
    <source>
        <dbReference type="EMBL" id="KAJ7564484.1"/>
    </source>
</evidence>
<dbReference type="Proteomes" id="UP001162992">
    <property type="component" value="Chromosome 2"/>
</dbReference>
<proteinExistence type="predicted"/>
<sequence length="1273" mass="142271">MFEKGFKPSKCKSLLKLVISRIALVRNKRGAQIRQLRKDVAQLLQSGQELSARKRVDIIMKEQNILDAYAVLEKFCELVLTRLAVIKAERSCPLDTKEAISSLIFAGSRCADLPELLDLRSIFEEHYGKQFIVAAAELQSGSGVNKVIIEKLSGRMLNEDLRVQLMKDIAAENRVQWSPQDSDMVLHSHVGLKSDQIENQKYPTGLVNKTSKDKPNVESNIPTASERGAVSPAPHAADVEQVQFIPFVSSERSSPPSRVVQEQRQFIPFVPFVSIKPSPPTSFIEAKTLDWEKDVSNLNRHKTRQSAQGLRTERETELLADKLSNHNLSFTQERMPNQDGDVYMQARSEMSKHIDGLACAEEILPTLPRKKHKEQHGANSFESGKGAEADSGKESDKRMDVSVEATIQHPQKFSVNKTEFYASQLPMTKIKTGSTGKDVKENVDRSSASADALPSFKPQPKPERTEKVSENESQQRRSKNEVDLNWTSGKESARRSSGYEDNLAQSEERESITNETLTRRSKYQDFQTPLQNQTEQPVRIIKHFSTLTSSESDDNSALIQRPSTRNARWTASSNFIKESQETSAEDEPNLDPSVFRNPRLSSPAQEGDVVHKGSRSDSRRHKPHEKEVLQDSSRVERVYKTGEIHSSNQEIESNDNDTEDLVVDSLKKGVARYRGRSKLKEHYESADMGAYVSGKSTFPYCGSDEDPLHQSSSANTVVQKIPVHFDGDDKSHFDEYNKHNLGEQSERMKREQFLVAKKHKLDYENDLQTRVGTQDSRRNCIEDKSSPYAYDISTEKNEWLKPRTKHSDESGFQAAVTGVLADRTEVAHRKLKWHSPSQEQQDTSSEGGRIQPLNAFDLQCEAEEVHSQDSHPTVQQFPIRKMETAKADKQEAVNPSLVRSKRTTGISVRSRLPGKTDESSKPKPAGQGGTIASNQYIEANDSNDPDTKYVQNIWSELPADVNPNQCASFEPPSALYLPLSRPSNETKDKTSSEANDVQKTSRDQNSTKTPPELISAQHYSTRQPTASYLPTAPLDEAKSTYRSGADQVQKGLRHRSPSPRTQRENSPVQYASSRQSAASNLPTAPPLDEAKSTYLSGADQVQKGLRHRSPSPRTQVENSPVQYASSRQSAASYLPTAPPLDEAKSTYLFGADQVQKGLRHRSPSPRTQVENSPVQYASSRQSAAPYLPKSYPGLKAMDSTFAEVSDAQKALSYSPFSDQNHADSSPPEHPSSKLTPASNFPSSRPQITKIQTETCLSDDDLMTRFQALKAQLH</sequence>
<gene>
    <name evidence="1" type="ORF">O6H91_02G019100</name>
</gene>
<evidence type="ECO:0000313" key="2">
    <source>
        <dbReference type="Proteomes" id="UP001162992"/>
    </source>
</evidence>
<organism evidence="1 2">
    <name type="scientific">Diphasiastrum complanatum</name>
    <name type="common">Issler's clubmoss</name>
    <name type="synonym">Lycopodium complanatum</name>
    <dbReference type="NCBI Taxonomy" id="34168"/>
    <lineage>
        <taxon>Eukaryota</taxon>
        <taxon>Viridiplantae</taxon>
        <taxon>Streptophyta</taxon>
        <taxon>Embryophyta</taxon>
        <taxon>Tracheophyta</taxon>
        <taxon>Lycopodiopsida</taxon>
        <taxon>Lycopodiales</taxon>
        <taxon>Lycopodiaceae</taxon>
        <taxon>Lycopodioideae</taxon>
        <taxon>Diphasiastrum</taxon>
    </lineage>
</organism>